<gene>
    <name evidence="1" type="ORF">Vadar_008222</name>
</gene>
<evidence type="ECO:0000313" key="1">
    <source>
        <dbReference type="EMBL" id="KAH7836987.1"/>
    </source>
</evidence>
<accession>A0ACB7X898</accession>
<dbReference type="EMBL" id="CM037156">
    <property type="protein sequence ID" value="KAH7836987.1"/>
    <property type="molecule type" value="Genomic_DNA"/>
</dbReference>
<keyword evidence="2" id="KW-1185">Reference proteome</keyword>
<dbReference type="Proteomes" id="UP000828048">
    <property type="component" value="Chromosome 6"/>
</dbReference>
<evidence type="ECO:0000313" key="2">
    <source>
        <dbReference type="Proteomes" id="UP000828048"/>
    </source>
</evidence>
<name>A0ACB7X898_9ERIC</name>
<reference evidence="1 2" key="1">
    <citation type="journal article" date="2021" name="Hortic Res">
        <title>High-quality reference genome and annotation aids understanding of berry development for evergreen blueberry (Vaccinium darrowii).</title>
        <authorList>
            <person name="Yu J."/>
            <person name="Hulse-Kemp A.M."/>
            <person name="Babiker E."/>
            <person name="Staton M."/>
        </authorList>
    </citation>
    <scope>NUCLEOTIDE SEQUENCE [LARGE SCALE GENOMIC DNA]</scope>
    <source>
        <strain evidence="2">cv. NJ 8807/NJ 8810</strain>
        <tissue evidence="1">Young leaf</tissue>
    </source>
</reference>
<proteinExistence type="predicted"/>
<protein>
    <submittedName>
        <fullName evidence="1">Uncharacterized protein</fullName>
    </submittedName>
</protein>
<organism evidence="1 2">
    <name type="scientific">Vaccinium darrowii</name>
    <dbReference type="NCBI Taxonomy" id="229202"/>
    <lineage>
        <taxon>Eukaryota</taxon>
        <taxon>Viridiplantae</taxon>
        <taxon>Streptophyta</taxon>
        <taxon>Embryophyta</taxon>
        <taxon>Tracheophyta</taxon>
        <taxon>Spermatophyta</taxon>
        <taxon>Magnoliopsida</taxon>
        <taxon>eudicotyledons</taxon>
        <taxon>Gunneridae</taxon>
        <taxon>Pentapetalae</taxon>
        <taxon>asterids</taxon>
        <taxon>Ericales</taxon>
        <taxon>Ericaceae</taxon>
        <taxon>Vaccinioideae</taxon>
        <taxon>Vaccinieae</taxon>
        <taxon>Vaccinium</taxon>
    </lineage>
</organism>
<sequence>MSALKIPLKIPVASDPLTAVLLPNQGEIPREFGQLVDLELLSLRGAGLTGLIPSLLFNMSSLEKIYLYENKFFGNLPRNICPRPLLRVLAIWRNKLTGNIPSGVGNCTALSGIDLHENNFTEYGQEGLVSTNCDVYSFGIMLMEVFTRKKPTNEMFTSDLSLNRWVSEALVNGVTQAMDSRLIRKEEEHIFAEVNCVSSIFELALNCTVESPENRINIKDALALLQKIRLEFLAKLSEN</sequence>
<comment type="caution">
    <text evidence="1">The sequence shown here is derived from an EMBL/GenBank/DDBJ whole genome shotgun (WGS) entry which is preliminary data.</text>
</comment>